<feature type="region of interest" description="Disordered" evidence="1">
    <location>
        <begin position="107"/>
        <end position="135"/>
    </location>
</feature>
<dbReference type="Proteomes" id="UP000297475">
    <property type="component" value="Unassembled WGS sequence"/>
</dbReference>
<dbReference type="PANTHER" id="PTHR35335">
    <property type="entry name" value="UPF0716 PROTEIN FXSA"/>
    <property type="match status" value="1"/>
</dbReference>
<dbReference type="AlphaFoldDB" id="A0A4Z0WI07"/>
<dbReference type="GO" id="GO:0016020">
    <property type="term" value="C:membrane"/>
    <property type="evidence" value="ECO:0007669"/>
    <property type="project" value="InterPro"/>
</dbReference>
<dbReference type="RefSeq" id="WP_135480306.1">
    <property type="nucleotide sequence ID" value="NZ_SRMF01000001.1"/>
</dbReference>
<organism evidence="3 4">
    <name type="scientific">Natronospirillum operosum</name>
    <dbReference type="NCBI Taxonomy" id="2759953"/>
    <lineage>
        <taxon>Bacteria</taxon>
        <taxon>Pseudomonadati</taxon>
        <taxon>Pseudomonadota</taxon>
        <taxon>Gammaproteobacteria</taxon>
        <taxon>Oceanospirillales</taxon>
        <taxon>Natronospirillaceae</taxon>
        <taxon>Natronospirillum</taxon>
    </lineage>
</organism>
<keyword evidence="2" id="KW-0812">Transmembrane</keyword>
<feature type="transmembrane region" description="Helical" evidence="2">
    <location>
        <begin position="78"/>
        <end position="103"/>
    </location>
</feature>
<gene>
    <name evidence="3" type="ORF">E4656_00815</name>
</gene>
<evidence type="ECO:0000256" key="2">
    <source>
        <dbReference type="SAM" id="Phobius"/>
    </source>
</evidence>
<protein>
    <submittedName>
        <fullName evidence="3">FxsA family protein</fullName>
    </submittedName>
</protein>
<keyword evidence="4" id="KW-1185">Reference proteome</keyword>
<keyword evidence="2" id="KW-0472">Membrane</keyword>
<evidence type="ECO:0000313" key="3">
    <source>
        <dbReference type="EMBL" id="TGG95003.1"/>
    </source>
</evidence>
<proteinExistence type="predicted"/>
<dbReference type="NCBIfam" id="NF008528">
    <property type="entry name" value="PRK11463.1-2"/>
    <property type="match status" value="1"/>
</dbReference>
<dbReference type="OrthoDB" id="9792788at2"/>
<sequence>MPLLILLLLFFALELGLFIELGSQIGILATLLEIVVSAVIGVQLIRLTGFRVLQEMQAGMVNQWWLQVRQQTIARRMFAGLLLIAPGFATDALGLVLLVWSWMGPSGPRTPPPGQDQQTDPTSGRVIEGDYERRD</sequence>
<dbReference type="InterPro" id="IPR007313">
    <property type="entry name" value="FxsA"/>
</dbReference>
<feature type="transmembrane region" description="Helical" evidence="2">
    <location>
        <begin position="28"/>
        <end position="47"/>
    </location>
</feature>
<dbReference type="Pfam" id="PF04186">
    <property type="entry name" value="FxsA"/>
    <property type="match status" value="1"/>
</dbReference>
<evidence type="ECO:0000313" key="4">
    <source>
        <dbReference type="Proteomes" id="UP000297475"/>
    </source>
</evidence>
<dbReference type="PANTHER" id="PTHR35335:SF1">
    <property type="entry name" value="UPF0716 PROTEIN FXSA"/>
    <property type="match status" value="1"/>
</dbReference>
<evidence type="ECO:0000256" key="1">
    <source>
        <dbReference type="SAM" id="MobiDB-lite"/>
    </source>
</evidence>
<comment type="caution">
    <text evidence="3">The sequence shown here is derived from an EMBL/GenBank/DDBJ whole genome shotgun (WGS) entry which is preliminary data.</text>
</comment>
<accession>A0A4Z0WI07</accession>
<dbReference type="EMBL" id="SRMF01000001">
    <property type="protein sequence ID" value="TGG95003.1"/>
    <property type="molecule type" value="Genomic_DNA"/>
</dbReference>
<name>A0A4Z0WI07_9GAMM</name>
<keyword evidence="2" id="KW-1133">Transmembrane helix</keyword>
<reference evidence="3 4" key="1">
    <citation type="submission" date="2019-04" db="EMBL/GenBank/DDBJ databases">
        <title>Natronospirillum operosus gen. nov., sp. nov., a haloalkaliphilic satellite isolated from decaying biomass of laboratory culture of cyanobacterium Geitlerinema sp. and proposal of Natronospirillaceae fam. nov. and Saccharospirillaceae fam. nov.</title>
        <authorList>
            <person name="Kevbrin V."/>
            <person name="Boltyanskaya Y."/>
            <person name="Koziaeva V."/>
            <person name="Grouzdev D.S."/>
            <person name="Park M."/>
            <person name="Cho J."/>
        </authorList>
    </citation>
    <scope>NUCLEOTIDE SEQUENCE [LARGE SCALE GENOMIC DNA]</scope>
    <source>
        <strain evidence="3 4">G-116</strain>
    </source>
</reference>